<name>A0A0M3JWP0_ANISI</name>
<feature type="compositionally biased region" description="Basic and acidic residues" evidence="1">
    <location>
        <begin position="351"/>
        <end position="367"/>
    </location>
</feature>
<sequence>LFPEVDQMLHVQCVYKKPASVNNSKIWHKKIVLPHPIYDPNNTTICLIMPDFDRSKEAWFDPDVDKQARMWEEKLGEEFGLNKSLVQKILTHRQLGREYHTYLEKRQLASAYDIFLVDASIGPRVWYECGKEFHKAKKMPLCVDTNKRNLIEQIKKSFSTISFPLSAHRVRTSLKIGNLSESSEDLCDNIEEAAARLAEYCPGGLPNIRSINLQVVSGGPTIPIYADTGSVNAVRMPKMVSKKERYKLNEFTDELSTLPEGLKVTVRPDGRTSVIDEQTGKKIYYPTVHDEWEEKDDLKPKIDPLKLQLERTKKRRLKEKKAKRVAKRLRLAKETGEGAEKVGNVVKTMKKIMETRPEKKEKKSGKENKKKGVLKKD</sequence>
<organism evidence="2">
    <name type="scientific">Anisakis simplex</name>
    <name type="common">Herring worm</name>
    <dbReference type="NCBI Taxonomy" id="6269"/>
    <lineage>
        <taxon>Eukaryota</taxon>
        <taxon>Metazoa</taxon>
        <taxon>Ecdysozoa</taxon>
        <taxon>Nematoda</taxon>
        <taxon>Chromadorea</taxon>
        <taxon>Rhabditida</taxon>
        <taxon>Spirurina</taxon>
        <taxon>Ascaridomorpha</taxon>
        <taxon>Ascaridoidea</taxon>
        <taxon>Anisakidae</taxon>
        <taxon>Anisakis</taxon>
        <taxon>Anisakis simplex complex</taxon>
    </lineage>
</organism>
<feature type="compositionally biased region" description="Basic residues" evidence="1">
    <location>
        <begin position="368"/>
        <end position="377"/>
    </location>
</feature>
<dbReference type="InterPro" id="IPR028364">
    <property type="entry name" value="Ribosomal_uL1/biogenesis"/>
</dbReference>
<dbReference type="SUPFAM" id="SSF56808">
    <property type="entry name" value="Ribosomal protein L1"/>
    <property type="match status" value="1"/>
</dbReference>
<proteinExistence type="predicted"/>
<dbReference type="InterPro" id="IPR016095">
    <property type="entry name" value="Ribosomal_uL1_3-a/b-sand"/>
</dbReference>
<accession>A0A0M3JWP0</accession>
<evidence type="ECO:0000313" key="2">
    <source>
        <dbReference type="WBParaSite" id="ASIM_0001271401-mRNA-1"/>
    </source>
</evidence>
<reference evidence="2" key="1">
    <citation type="submission" date="2017-02" db="UniProtKB">
        <authorList>
            <consortium name="WormBaseParasite"/>
        </authorList>
    </citation>
    <scope>IDENTIFICATION</scope>
</reference>
<protein>
    <submittedName>
        <fullName evidence="2">SEL-1 like protein (inferred by orthology to a S. mansoni protein)</fullName>
    </submittedName>
</protein>
<feature type="region of interest" description="Disordered" evidence="1">
    <location>
        <begin position="333"/>
        <end position="377"/>
    </location>
</feature>
<evidence type="ECO:0000256" key="1">
    <source>
        <dbReference type="SAM" id="MobiDB-lite"/>
    </source>
</evidence>
<dbReference type="Pfam" id="PF00687">
    <property type="entry name" value="Ribosomal_L1"/>
    <property type="match status" value="1"/>
</dbReference>
<dbReference type="WBParaSite" id="ASIM_0001271401-mRNA-1">
    <property type="protein sequence ID" value="ASIM_0001271401-mRNA-1"/>
    <property type="gene ID" value="ASIM_0001271401"/>
</dbReference>
<dbReference type="AlphaFoldDB" id="A0A0M3JWP0"/>
<dbReference type="Gene3D" id="3.40.50.790">
    <property type="match status" value="1"/>
</dbReference>
<dbReference type="InterPro" id="IPR023674">
    <property type="entry name" value="Ribosomal_uL1-like"/>
</dbReference>